<dbReference type="InterPro" id="IPR003591">
    <property type="entry name" value="Leu-rich_rpt_typical-subtyp"/>
</dbReference>
<evidence type="ECO:0000256" key="3">
    <source>
        <dbReference type="ARBA" id="ARBA00011881"/>
    </source>
</evidence>
<protein>
    <recommendedName>
        <fullName evidence="17">Enoyl reductase (ER) domain-containing protein</fullName>
    </recommendedName>
</protein>
<dbReference type="InterPro" id="IPR032675">
    <property type="entry name" value="LRR_dom_sf"/>
</dbReference>
<dbReference type="SMART" id="SM00829">
    <property type="entry name" value="PKS_ER"/>
    <property type="match status" value="1"/>
</dbReference>
<dbReference type="PROSITE" id="PS51450">
    <property type="entry name" value="LRR"/>
    <property type="match status" value="2"/>
</dbReference>
<dbReference type="Gene3D" id="3.90.180.10">
    <property type="entry name" value="Medium-chain alcohol dehydrogenases, catalytic domain"/>
    <property type="match status" value="1"/>
</dbReference>
<feature type="compositionally biased region" description="Basic and acidic residues" evidence="11">
    <location>
        <begin position="947"/>
        <end position="961"/>
    </location>
</feature>
<keyword evidence="12" id="KW-0812">Transmembrane</keyword>
<sequence length="1231" mass="135258">MATSRLMRAIKVSEFGAPSVLKLCTDLPVPSPGQKQVLIQVHACGINPVETYIRSGSYARKPSLPYTPGSDVSGVVEAVGDGVYLLQAGDRVFTTGTVTGGYAEFTVASEDTVHKLPDSLDYKQGAAIGVPYFTAYRALIHKAHAKAGETVLIHGASGGVGIAACQIARAFGLKVLGTAGTPEGMKLLLINGAHLAFNHREKDYLDKIKNATSGQGVNVIIEMLSNVNLSNDLRLLDFGGRVIIVGSRGTIEINPRDTMTKETSIIGVALYSATNNETSECAAALFAGMETGWLKPVIGPQYTLDKVSQAHEDIISSPGASVCLLLMVRITQVQLSLLCPSSCVVCSEDVIICHKLLNIINAPGSTKALMLTDGLIDSVDNMVLSELSNMSVLALSNNAISSIMENAFQNLSFLTTLSLDHNRISSQSLDSSMFFWLHRLETLELGNNNLNDIDGSWFQSSRALKTLKLEGNRLTCLNSTTFAHADLRNLETLDLSNNLIVYLGRDSFRGLPRLRKIDLSRNHLRSAPDAFSYLSWLSVLNLDLNRWSCTCELKELALFLNSYIQVPEKVLYNGQRMVCVNADNAAVQAVLELTDANCVPPNSNITVEVVATSNNTFQQYIRNVAIAIVFSFLGGVGITLGMIAIAYHKLSNKFELVQNENRAGERKMSSLESTQWNFCEGKDILSMSNALCNSNYKSHQPWDREDSPYLESDLMENHFTCHKCSSTAPAVGKHKKEIVLHKGSHVGEQLTNCQHEGNDKHSVLQQRIKDTSRQRNDESKAGIPNSNVGSQGTSSQRRGGSNISTVRIRQLALSNHFSALQRGTFRPPDQIHNEITQGNHSLSQHQAEDIGAQPIYQTISCLHCHQTYEYRQAGSNNQNFQFANHSQNAVQNGAQMYNTMLYRDILGYDKSNAGRHGESQDSELGLASQRSVTFDLSGSEEHVIATTVDRHKKESRMKESETTAQKSPRKLGKIRTSTQGHLKTQKTKGQAKRTLKVKLNLNPLRKSRVHPKSIDEEDNEKDKMYKKAKKEKLKSQKDKKDQLKINKTSKKSKDNTECTGSEAEETNTVQDTSKTKCAKKGKNKSKYMSKDTDDVTKEKGQNYISVQGETLLDTAFGSRCEPQMPSTLPLTLSSALLDDLNSLTAPSHTDILDASDTQHLSNLNNVLPVSESTASQDVVDQSSNSDLMSSAVPVIQEYVSSAEGTPKRKLRLILPEKTTNRPQTALDKKIR</sequence>
<dbReference type="Pfam" id="PF08240">
    <property type="entry name" value="ADH_N"/>
    <property type="match status" value="1"/>
</dbReference>
<evidence type="ECO:0000256" key="2">
    <source>
        <dbReference type="ARBA" id="ARBA00010371"/>
    </source>
</evidence>
<dbReference type="SUPFAM" id="SSF51735">
    <property type="entry name" value="NAD(P)-binding Rossmann-fold domains"/>
    <property type="match status" value="1"/>
</dbReference>
<keyword evidence="16" id="KW-1185">Reference proteome</keyword>
<dbReference type="Gene3D" id="3.80.10.10">
    <property type="entry name" value="Ribonuclease Inhibitor"/>
    <property type="match status" value="2"/>
</dbReference>
<evidence type="ECO:0000256" key="12">
    <source>
        <dbReference type="SAM" id="Phobius"/>
    </source>
</evidence>
<evidence type="ECO:0000313" key="16">
    <source>
        <dbReference type="Proteomes" id="UP001558613"/>
    </source>
</evidence>
<dbReference type="Pfam" id="PF13855">
    <property type="entry name" value="LRR_8"/>
    <property type="match status" value="2"/>
</dbReference>
<evidence type="ECO:0000256" key="10">
    <source>
        <dbReference type="ARBA" id="ARBA00022990"/>
    </source>
</evidence>
<feature type="domain" description="LRRCT" evidence="13">
    <location>
        <begin position="545"/>
        <end position="599"/>
    </location>
</feature>
<evidence type="ECO:0000256" key="11">
    <source>
        <dbReference type="SAM" id="MobiDB-lite"/>
    </source>
</evidence>
<name>A0ABR3NTA6_9TELE</name>
<dbReference type="InterPro" id="IPR001611">
    <property type="entry name" value="Leu-rich_rpt"/>
</dbReference>
<dbReference type="InterPro" id="IPR013154">
    <property type="entry name" value="ADH-like_N"/>
</dbReference>
<organism evidence="15 16">
    <name type="scientific">Cirrhinus molitorella</name>
    <name type="common">mud carp</name>
    <dbReference type="NCBI Taxonomy" id="172907"/>
    <lineage>
        <taxon>Eukaryota</taxon>
        <taxon>Metazoa</taxon>
        <taxon>Chordata</taxon>
        <taxon>Craniata</taxon>
        <taxon>Vertebrata</taxon>
        <taxon>Euteleostomi</taxon>
        <taxon>Actinopterygii</taxon>
        <taxon>Neopterygii</taxon>
        <taxon>Teleostei</taxon>
        <taxon>Ostariophysi</taxon>
        <taxon>Cypriniformes</taxon>
        <taxon>Cyprinidae</taxon>
        <taxon>Labeoninae</taxon>
        <taxon>Labeonini</taxon>
        <taxon>Cirrhinus</taxon>
    </lineage>
</organism>
<feature type="compositionally biased region" description="Basic and acidic residues" evidence="11">
    <location>
        <begin position="768"/>
        <end position="780"/>
    </location>
</feature>
<evidence type="ECO:0000256" key="9">
    <source>
        <dbReference type="ARBA" id="ARBA00022884"/>
    </source>
</evidence>
<evidence type="ECO:0000256" key="6">
    <source>
        <dbReference type="ARBA" id="ARBA00022729"/>
    </source>
</evidence>
<keyword evidence="5" id="KW-0433">Leucine-rich repeat</keyword>
<dbReference type="InterPro" id="IPR020843">
    <property type="entry name" value="ER"/>
</dbReference>
<dbReference type="InterPro" id="IPR002364">
    <property type="entry name" value="Quin_OxRdtase/zeta-crystal_CS"/>
</dbReference>
<feature type="compositionally biased region" description="Basic residues" evidence="11">
    <location>
        <begin position="983"/>
        <end position="996"/>
    </location>
</feature>
<comment type="similarity">
    <text evidence="2">Belongs to the zinc-containing alcohol dehydrogenase family. Quinone oxidoreductase subfamily.</text>
</comment>
<evidence type="ECO:0008006" key="17">
    <source>
        <dbReference type="Google" id="ProtNLM"/>
    </source>
</evidence>
<dbReference type="InterPro" id="IPR000483">
    <property type="entry name" value="Cys-rich_flank_reg_C"/>
</dbReference>
<dbReference type="EMBL" id="JAYMGO010000002">
    <property type="protein sequence ID" value="KAL1280087.1"/>
    <property type="molecule type" value="Genomic_DNA"/>
</dbReference>
<evidence type="ECO:0000259" key="14">
    <source>
        <dbReference type="SMART" id="SM00829"/>
    </source>
</evidence>
<evidence type="ECO:0000313" key="15">
    <source>
        <dbReference type="EMBL" id="KAL1280087.1"/>
    </source>
</evidence>
<dbReference type="InterPro" id="IPR011032">
    <property type="entry name" value="GroES-like_sf"/>
</dbReference>
<keyword evidence="7" id="KW-0677">Repeat</keyword>
<gene>
    <name evidence="15" type="ORF">QQF64_014687</name>
</gene>
<keyword evidence="8" id="KW-0521">NADP</keyword>
<keyword evidence="12" id="KW-0472">Membrane</keyword>
<evidence type="ECO:0000256" key="7">
    <source>
        <dbReference type="ARBA" id="ARBA00022737"/>
    </source>
</evidence>
<dbReference type="PROSITE" id="PS01162">
    <property type="entry name" value="QOR_ZETA_CRYSTAL"/>
    <property type="match status" value="1"/>
</dbReference>
<dbReference type="InterPro" id="IPR013149">
    <property type="entry name" value="ADH-like_C"/>
</dbReference>
<dbReference type="PANTHER" id="PTHR44154">
    <property type="entry name" value="QUINONE OXIDOREDUCTASE"/>
    <property type="match status" value="1"/>
</dbReference>
<dbReference type="InterPro" id="IPR036291">
    <property type="entry name" value="NAD(P)-bd_dom_sf"/>
</dbReference>
<feature type="region of interest" description="Disordered" evidence="11">
    <location>
        <begin position="947"/>
        <end position="1093"/>
    </location>
</feature>
<comment type="subcellular location">
    <subcellularLocation>
        <location evidence="1">Cytoplasm</location>
    </subcellularLocation>
</comment>
<feature type="compositionally biased region" description="Basic residues" evidence="11">
    <location>
        <begin position="1076"/>
        <end position="1087"/>
    </location>
</feature>
<keyword evidence="9" id="KW-0694">RNA-binding</keyword>
<dbReference type="SMART" id="SM00369">
    <property type="entry name" value="LRR_TYP"/>
    <property type="match status" value="6"/>
</dbReference>
<comment type="caution">
    <text evidence="15">The sequence shown here is derived from an EMBL/GenBank/DDBJ whole genome shotgun (WGS) entry which is preliminary data.</text>
</comment>
<dbReference type="SUPFAM" id="SSF50129">
    <property type="entry name" value="GroES-like"/>
    <property type="match status" value="1"/>
</dbReference>
<evidence type="ECO:0000259" key="13">
    <source>
        <dbReference type="SMART" id="SM00082"/>
    </source>
</evidence>
<evidence type="ECO:0000256" key="1">
    <source>
        <dbReference type="ARBA" id="ARBA00004496"/>
    </source>
</evidence>
<reference evidence="15 16" key="1">
    <citation type="submission" date="2023-09" db="EMBL/GenBank/DDBJ databases">
        <authorList>
            <person name="Wang M."/>
        </authorList>
    </citation>
    <scope>NUCLEOTIDE SEQUENCE [LARGE SCALE GENOMIC DNA]</scope>
    <source>
        <strain evidence="15">GT-2023</strain>
        <tissue evidence="15">Liver</tissue>
    </source>
</reference>
<dbReference type="PANTHER" id="PTHR44154:SF1">
    <property type="entry name" value="QUINONE OXIDOREDUCTASE"/>
    <property type="match status" value="1"/>
</dbReference>
<feature type="transmembrane region" description="Helical" evidence="12">
    <location>
        <begin position="624"/>
        <end position="647"/>
    </location>
</feature>
<keyword evidence="6" id="KW-0732">Signal</keyword>
<proteinExistence type="inferred from homology"/>
<feature type="compositionally biased region" description="Low complexity" evidence="11">
    <location>
        <begin position="789"/>
        <end position="801"/>
    </location>
</feature>
<feature type="compositionally biased region" description="Basic and acidic residues" evidence="11">
    <location>
        <begin position="1033"/>
        <end position="1044"/>
    </location>
</feature>
<evidence type="ECO:0000256" key="5">
    <source>
        <dbReference type="ARBA" id="ARBA00022614"/>
    </source>
</evidence>
<keyword evidence="12" id="KW-1133">Transmembrane helix</keyword>
<feature type="domain" description="Enoyl reductase (ER)" evidence="14">
    <location>
        <begin position="16"/>
        <end position="317"/>
    </location>
</feature>
<evidence type="ECO:0000256" key="8">
    <source>
        <dbReference type="ARBA" id="ARBA00022857"/>
    </source>
</evidence>
<accession>A0ABR3NTA6</accession>
<dbReference type="CDD" id="cd08253">
    <property type="entry name" value="zeta_crystallin"/>
    <property type="match status" value="1"/>
</dbReference>
<dbReference type="SMART" id="SM00082">
    <property type="entry name" value="LRRCT"/>
    <property type="match status" value="1"/>
</dbReference>
<keyword evidence="4" id="KW-0963">Cytoplasm</keyword>
<dbReference type="Proteomes" id="UP001558613">
    <property type="component" value="Unassembled WGS sequence"/>
</dbReference>
<comment type="subunit">
    <text evidence="3">Homotetramer.</text>
</comment>
<dbReference type="InterPro" id="IPR051603">
    <property type="entry name" value="Zinc-ADH_QOR/CCCR"/>
</dbReference>
<keyword evidence="10" id="KW-0007">Acetylation</keyword>
<feature type="region of interest" description="Disordered" evidence="11">
    <location>
        <begin position="768"/>
        <end position="801"/>
    </location>
</feature>
<evidence type="ECO:0000256" key="4">
    <source>
        <dbReference type="ARBA" id="ARBA00022490"/>
    </source>
</evidence>
<dbReference type="SUPFAM" id="SSF52058">
    <property type="entry name" value="L domain-like"/>
    <property type="match status" value="1"/>
</dbReference>
<dbReference type="Gene3D" id="3.40.50.720">
    <property type="entry name" value="NAD(P)-binding Rossmann-like Domain"/>
    <property type="match status" value="1"/>
</dbReference>
<dbReference type="Pfam" id="PF00107">
    <property type="entry name" value="ADH_zinc_N"/>
    <property type="match status" value="1"/>
</dbReference>